<dbReference type="Proteomes" id="UP001163046">
    <property type="component" value="Unassembled WGS sequence"/>
</dbReference>
<dbReference type="InterPro" id="IPR036236">
    <property type="entry name" value="Znf_C2H2_sf"/>
</dbReference>
<proteinExistence type="predicted"/>
<keyword evidence="4" id="KW-1185">Reference proteome</keyword>
<dbReference type="OrthoDB" id="10004641at2759"/>
<evidence type="ECO:0000313" key="3">
    <source>
        <dbReference type="EMBL" id="KAJ7378234.1"/>
    </source>
</evidence>
<gene>
    <name evidence="3" type="ORF">OS493_024183</name>
</gene>
<dbReference type="SUPFAM" id="SSF57667">
    <property type="entry name" value="beta-beta-alpha zinc fingers"/>
    <property type="match status" value="1"/>
</dbReference>
<sequence length="110" mass="12629">MRKIIPSTTSPLEARIASHRRKTVCVSVTARKHLYRGTIVRDHERIHTGEKPCKCAHCDETFRCSQAVKEHEKSAHNLHLKCDNLVQRRKFIHATYATKTFSWSMCAVAA</sequence>
<keyword evidence="1" id="KW-0479">Metal-binding</keyword>
<dbReference type="PROSITE" id="PS50157">
    <property type="entry name" value="ZINC_FINGER_C2H2_2"/>
    <property type="match status" value="1"/>
</dbReference>
<dbReference type="Gene3D" id="3.30.160.60">
    <property type="entry name" value="Classic Zinc Finger"/>
    <property type="match status" value="1"/>
</dbReference>
<dbReference type="GO" id="GO:0008270">
    <property type="term" value="F:zinc ion binding"/>
    <property type="evidence" value="ECO:0007669"/>
    <property type="project" value="UniProtKB-KW"/>
</dbReference>
<dbReference type="InterPro" id="IPR013087">
    <property type="entry name" value="Znf_C2H2_type"/>
</dbReference>
<keyword evidence="1" id="KW-0863">Zinc-finger</keyword>
<evidence type="ECO:0000259" key="2">
    <source>
        <dbReference type="PROSITE" id="PS50157"/>
    </source>
</evidence>
<evidence type="ECO:0000313" key="4">
    <source>
        <dbReference type="Proteomes" id="UP001163046"/>
    </source>
</evidence>
<dbReference type="EMBL" id="MU826368">
    <property type="protein sequence ID" value="KAJ7378234.1"/>
    <property type="molecule type" value="Genomic_DNA"/>
</dbReference>
<protein>
    <recommendedName>
        <fullName evidence="2">C2H2-type domain-containing protein</fullName>
    </recommendedName>
</protein>
<feature type="domain" description="C2H2-type" evidence="2">
    <location>
        <begin position="23"/>
        <end position="52"/>
    </location>
</feature>
<dbReference type="PROSITE" id="PS00028">
    <property type="entry name" value="ZINC_FINGER_C2H2_1"/>
    <property type="match status" value="1"/>
</dbReference>
<organism evidence="3 4">
    <name type="scientific">Desmophyllum pertusum</name>
    <dbReference type="NCBI Taxonomy" id="174260"/>
    <lineage>
        <taxon>Eukaryota</taxon>
        <taxon>Metazoa</taxon>
        <taxon>Cnidaria</taxon>
        <taxon>Anthozoa</taxon>
        <taxon>Hexacorallia</taxon>
        <taxon>Scleractinia</taxon>
        <taxon>Caryophylliina</taxon>
        <taxon>Caryophylliidae</taxon>
        <taxon>Desmophyllum</taxon>
    </lineage>
</organism>
<reference evidence="3" key="1">
    <citation type="submission" date="2023-01" db="EMBL/GenBank/DDBJ databases">
        <title>Genome assembly of the deep-sea coral Lophelia pertusa.</title>
        <authorList>
            <person name="Herrera S."/>
            <person name="Cordes E."/>
        </authorList>
    </citation>
    <scope>NUCLEOTIDE SEQUENCE</scope>
    <source>
        <strain evidence="3">USNM1676648</strain>
        <tissue evidence="3">Polyp</tissue>
    </source>
</reference>
<name>A0A9W9ZDL1_9CNID</name>
<comment type="caution">
    <text evidence="3">The sequence shown here is derived from an EMBL/GenBank/DDBJ whole genome shotgun (WGS) entry which is preliminary data.</text>
</comment>
<keyword evidence="1" id="KW-0862">Zinc</keyword>
<evidence type="ECO:0000256" key="1">
    <source>
        <dbReference type="PROSITE-ProRule" id="PRU00042"/>
    </source>
</evidence>
<dbReference type="AlphaFoldDB" id="A0A9W9ZDL1"/>
<accession>A0A9W9ZDL1</accession>